<sequence>MPSSHTAASRPPREGSSDGSEASGDRRPPGRGSGRAGGHGQRRDRALARRQPPGRAAAGREPAADRGGAAGLPRPHRRARGRDRRPGSGRRGRRPRIRTRGLTASRSDPRN</sequence>
<name>A0A2M9G2P9_9PROT</name>
<feature type="region of interest" description="Disordered" evidence="1">
    <location>
        <begin position="1"/>
        <end position="111"/>
    </location>
</feature>
<evidence type="ECO:0000313" key="2">
    <source>
        <dbReference type="EMBL" id="PJK29978.1"/>
    </source>
</evidence>
<dbReference type="Proteomes" id="UP000229498">
    <property type="component" value="Unassembled WGS sequence"/>
</dbReference>
<accession>A0A2M9G2P9</accession>
<gene>
    <name evidence="2" type="ORF">CVT23_09430</name>
</gene>
<evidence type="ECO:0000256" key="1">
    <source>
        <dbReference type="SAM" id="MobiDB-lite"/>
    </source>
</evidence>
<comment type="caution">
    <text evidence="2">The sequence shown here is derived from an EMBL/GenBank/DDBJ whole genome shotgun (WGS) entry which is preliminary data.</text>
</comment>
<reference evidence="2 3" key="1">
    <citation type="submission" date="2017-11" db="EMBL/GenBank/DDBJ databases">
        <title>Draft genome sequence of Rhizobiales bacterium SY3-13.</title>
        <authorList>
            <person name="Sun C."/>
        </authorList>
    </citation>
    <scope>NUCLEOTIDE SEQUENCE [LARGE SCALE GENOMIC DNA]</scope>
    <source>
        <strain evidence="2 3">SY3-13</strain>
    </source>
</reference>
<dbReference type="AlphaFoldDB" id="A0A2M9G2P9"/>
<proteinExistence type="predicted"/>
<feature type="compositionally biased region" description="Basic residues" evidence="1">
    <location>
        <begin position="74"/>
        <end position="99"/>
    </location>
</feature>
<dbReference type="EMBL" id="PHIG01000031">
    <property type="protein sequence ID" value="PJK29978.1"/>
    <property type="molecule type" value="Genomic_DNA"/>
</dbReference>
<feature type="compositionally biased region" description="Low complexity" evidence="1">
    <location>
        <begin position="49"/>
        <end position="73"/>
    </location>
</feature>
<protein>
    <submittedName>
        <fullName evidence="2">Uncharacterized protein</fullName>
    </submittedName>
</protein>
<organism evidence="2 3">
    <name type="scientific">Minwuia thermotolerans</name>
    <dbReference type="NCBI Taxonomy" id="2056226"/>
    <lineage>
        <taxon>Bacteria</taxon>
        <taxon>Pseudomonadati</taxon>
        <taxon>Pseudomonadota</taxon>
        <taxon>Alphaproteobacteria</taxon>
        <taxon>Minwuiales</taxon>
        <taxon>Minwuiaceae</taxon>
        <taxon>Minwuia</taxon>
    </lineage>
</organism>
<evidence type="ECO:0000313" key="3">
    <source>
        <dbReference type="Proteomes" id="UP000229498"/>
    </source>
</evidence>
<keyword evidence="3" id="KW-1185">Reference proteome</keyword>
<feature type="compositionally biased region" description="Polar residues" evidence="1">
    <location>
        <begin position="102"/>
        <end position="111"/>
    </location>
</feature>